<proteinExistence type="predicted"/>
<feature type="compositionally biased region" description="Basic and acidic residues" evidence="1">
    <location>
        <begin position="34"/>
        <end position="50"/>
    </location>
</feature>
<dbReference type="Proteomes" id="UP001044222">
    <property type="component" value="Chromosome 18"/>
</dbReference>
<name>A0A9D3LJ66_ANGAN</name>
<accession>A0A9D3LJ66</accession>
<dbReference type="EMBL" id="JAFIRN010000018">
    <property type="protein sequence ID" value="KAG5830947.1"/>
    <property type="molecule type" value="Genomic_DNA"/>
</dbReference>
<reference evidence="2" key="1">
    <citation type="submission" date="2021-01" db="EMBL/GenBank/DDBJ databases">
        <title>A chromosome-scale assembly of European eel, Anguilla anguilla.</title>
        <authorList>
            <person name="Henkel C."/>
            <person name="Jong-Raadsen S.A."/>
            <person name="Dufour S."/>
            <person name="Weltzien F.-A."/>
            <person name="Palstra A.P."/>
            <person name="Pelster B."/>
            <person name="Spaink H.P."/>
            <person name="Van Den Thillart G.E."/>
            <person name="Jansen H."/>
            <person name="Zahm M."/>
            <person name="Klopp C."/>
            <person name="Cedric C."/>
            <person name="Louis A."/>
            <person name="Berthelot C."/>
            <person name="Parey E."/>
            <person name="Roest Crollius H."/>
            <person name="Montfort J."/>
            <person name="Robinson-Rechavi M."/>
            <person name="Bucao C."/>
            <person name="Bouchez O."/>
            <person name="Gislard M."/>
            <person name="Lluch J."/>
            <person name="Milhes M."/>
            <person name="Lampietro C."/>
            <person name="Lopez Roques C."/>
            <person name="Donnadieu C."/>
            <person name="Braasch I."/>
            <person name="Desvignes T."/>
            <person name="Postlethwait J."/>
            <person name="Bobe J."/>
            <person name="Guiguen Y."/>
            <person name="Dirks R."/>
        </authorList>
    </citation>
    <scope>NUCLEOTIDE SEQUENCE</scope>
    <source>
        <strain evidence="2">Tag_6206</strain>
        <tissue evidence="2">Liver</tissue>
    </source>
</reference>
<organism evidence="2 3">
    <name type="scientific">Anguilla anguilla</name>
    <name type="common">European freshwater eel</name>
    <name type="synonym">Muraena anguilla</name>
    <dbReference type="NCBI Taxonomy" id="7936"/>
    <lineage>
        <taxon>Eukaryota</taxon>
        <taxon>Metazoa</taxon>
        <taxon>Chordata</taxon>
        <taxon>Craniata</taxon>
        <taxon>Vertebrata</taxon>
        <taxon>Euteleostomi</taxon>
        <taxon>Actinopterygii</taxon>
        <taxon>Neopterygii</taxon>
        <taxon>Teleostei</taxon>
        <taxon>Anguilliformes</taxon>
        <taxon>Anguillidae</taxon>
        <taxon>Anguilla</taxon>
    </lineage>
</organism>
<sequence>MICASLLEEGTRFRGCGPIDYSISLTATAAASTVERERESERARESESASRVKTPPRLHPAPSPRPVTGTSHGSQQSEASPLRVSRGIHMGYP</sequence>
<comment type="caution">
    <text evidence="2">The sequence shown here is derived from an EMBL/GenBank/DDBJ whole genome shotgun (WGS) entry which is preliminary data.</text>
</comment>
<gene>
    <name evidence="2" type="ORF">ANANG_G00298670</name>
</gene>
<evidence type="ECO:0000313" key="3">
    <source>
        <dbReference type="Proteomes" id="UP001044222"/>
    </source>
</evidence>
<dbReference type="AlphaFoldDB" id="A0A9D3LJ66"/>
<feature type="region of interest" description="Disordered" evidence="1">
    <location>
        <begin position="28"/>
        <end position="93"/>
    </location>
</feature>
<evidence type="ECO:0000313" key="2">
    <source>
        <dbReference type="EMBL" id="KAG5830947.1"/>
    </source>
</evidence>
<protein>
    <submittedName>
        <fullName evidence="2">Uncharacterized protein</fullName>
    </submittedName>
</protein>
<keyword evidence="3" id="KW-1185">Reference proteome</keyword>
<evidence type="ECO:0000256" key="1">
    <source>
        <dbReference type="SAM" id="MobiDB-lite"/>
    </source>
</evidence>
<feature type="compositionally biased region" description="Polar residues" evidence="1">
    <location>
        <begin position="68"/>
        <end position="79"/>
    </location>
</feature>